<evidence type="ECO:0000313" key="4">
    <source>
        <dbReference type="Proteomes" id="UP000558997"/>
    </source>
</evidence>
<dbReference type="InterPro" id="IPR027417">
    <property type="entry name" value="P-loop_NTPase"/>
</dbReference>
<dbReference type="AlphaFoldDB" id="A0A841DSY8"/>
<protein>
    <recommendedName>
        <fullName evidence="2">pPIWI-RE three-gene island domain-containing protein</fullName>
    </recommendedName>
</protein>
<comment type="caution">
    <text evidence="3">The sequence shown here is derived from an EMBL/GenBank/DDBJ whole genome shotgun (WGS) entry which is preliminary data.</text>
</comment>
<dbReference type="Proteomes" id="UP000558997">
    <property type="component" value="Unassembled WGS sequence"/>
</dbReference>
<dbReference type="EMBL" id="JACHNF010000001">
    <property type="protein sequence ID" value="MBB5979840.1"/>
    <property type="molecule type" value="Genomic_DNA"/>
</dbReference>
<accession>A0A841DSY8</accession>
<feature type="compositionally biased region" description="Acidic residues" evidence="1">
    <location>
        <begin position="584"/>
        <end position="597"/>
    </location>
</feature>
<name>A0A841DSY8_9ACTN</name>
<gene>
    <name evidence="3" type="ORF">HDA44_003181</name>
</gene>
<organism evidence="3 4">
    <name type="scientific">Kribbella solani</name>
    <dbReference type="NCBI Taxonomy" id="236067"/>
    <lineage>
        <taxon>Bacteria</taxon>
        <taxon>Bacillati</taxon>
        <taxon>Actinomycetota</taxon>
        <taxon>Actinomycetes</taxon>
        <taxon>Propionibacteriales</taxon>
        <taxon>Kribbellaceae</taxon>
        <taxon>Kribbella</taxon>
    </lineage>
</organism>
<feature type="domain" description="pPIWI-RE three-gene island" evidence="2">
    <location>
        <begin position="27"/>
        <end position="186"/>
    </location>
</feature>
<dbReference type="SUPFAM" id="SSF52540">
    <property type="entry name" value="P-loop containing nucleoside triphosphate hydrolases"/>
    <property type="match status" value="1"/>
</dbReference>
<feature type="region of interest" description="Disordered" evidence="1">
    <location>
        <begin position="574"/>
        <end position="611"/>
    </location>
</feature>
<evidence type="ECO:0000259" key="2">
    <source>
        <dbReference type="Pfam" id="PF18155"/>
    </source>
</evidence>
<proteinExistence type="predicted"/>
<dbReference type="InterPro" id="IPR055254">
    <property type="entry name" value="pPIWI_RE_Z"/>
</dbReference>
<feature type="compositionally biased region" description="Polar residues" evidence="1">
    <location>
        <begin position="602"/>
        <end position="611"/>
    </location>
</feature>
<evidence type="ECO:0000313" key="3">
    <source>
        <dbReference type="EMBL" id="MBB5979840.1"/>
    </source>
</evidence>
<keyword evidence="4" id="KW-1185">Reference proteome</keyword>
<evidence type="ECO:0000256" key="1">
    <source>
        <dbReference type="SAM" id="MobiDB-lite"/>
    </source>
</evidence>
<reference evidence="3 4" key="1">
    <citation type="submission" date="2020-08" db="EMBL/GenBank/DDBJ databases">
        <title>Sequencing the genomes of 1000 actinobacteria strains.</title>
        <authorList>
            <person name="Klenk H.-P."/>
        </authorList>
    </citation>
    <scope>NUCLEOTIDE SEQUENCE [LARGE SCALE GENOMIC DNA]</scope>
    <source>
        <strain evidence="3 4">DSM 17294</strain>
    </source>
</reference>
<dbReference type="RefSeq" id="WP_184835118.1">
    <property type="nucleotide sequence ID" value="NZ_BAAAVN010000006.1"/>
</dbReference>
<sequence length="1155" mass="128560">MRNRTSWTADLLPELIRALSEAPEPARTAARLCEVELGLYLMRRLTPDQPVGAGWVLFGGYPFAALAGYVPTDDAARILRIARMLLWPLRRPRSWMQAIDEYVDLDPVVRGYDIVGQNRPAEPRRPSIAAGRWAAYENALSSAPPYQTRDLPLATAGSWRFSEEKSWSSVILPPELPGGAARGHDLTEGPREGGKPLRVDLDELLATAQWIDNTLAAPGQPANDLWSQRLRRCELFVRGTEEFEKSKILTVDRMLHLIGMVGAGKSTLRDILAVWAARRGMRTTLVVGDVAEALRLVAFFTELGLRAAPVLGATTREQHLQRLHRRSAAIDGPLLNQDAPGFDYLSTACPLDALRGVEAAVPLRYSSSPCVQLYPAVRVPPRSLTVLAEEQTVPRPNGRQRHGCPLWQRCPRHHAARELVGADIWVATPAGLVHSAVPAHQNGERVRYLETACRRSDLIVVDEVDRVQQQLDSMFAPAAVLIGRSPNSWLDEIQQHKIARLAEQGRLQLSDDTVMRWTTALHTVAAAADRIYHMLLRNRDLRNWVEADYFNPWTLQYKLLDEWFGEQYEADAADTPQADRPAWDDEIGQSLGDEENGAEPQPESSDARTNLTSVLDKFRDDPLGEREHADERVDALVRLTRRLLHTTRTRDSRSLVEPALVQLLTSAGRDADLTTQRMSEQALRFEFTLILSALHTRLDLLTDLWPAVEAALDFPASSNVLARRPPDDYRPLVPESPMGNILGFQFIPDSESKVDSRSGELRFFRCAGNGRELLLQLPELTLADGLPAPNVLLMSGTSWAGTSTRYHILSEVGALLTPRSEELEAVGRSVFTTRFLQQDGRPLKLSGAKPHLRPVFLEQMLNQLAKRGADGTPSPFEQELAAIEDPRRRRLLVLTGSYDEARRAATILARIPRWEGNVCRLVPDDAEQDHRIAGPGEEVRSLARGDVAEFAATNTELLVAPLLAVERGHNILDGGVAAIGSAIFLARPHPRPDDIGLAIQAINDWASRRVRSPEFADQVEPAGDLDVVGRQFRTGARRRWRQLLSQPVVWRRLSPTERVSFTWDQLVVIWQVVGRLVRGGVPARVVFVDAPFAERAAEGSDLPDTRDSSLLVSMREVLDPYFDPDNASGVSPLDRHLVGTLYAPLHSALSQLFPR</sequence>
<dbReference type="Pfam" id="PF18155">
    <property type="entry name" value="pPIWI_RE_Z"/>
    <property type="match status" value="1"/>
</dbReference>